<dbReference type="eggNOG" id="KOG3267">
    <property type="taxonomic scope" value="Eukaryota"/>
</dbReference>
<name>K8EG43_9CHLO</name>
<dbReference type="KEGG" id="bpg:Bathy05g00050"/>
<dbReference type="SUPFAM" id="SSF111038">
    <property type="entry name" value="YjbQ-like"/>
    <property type="match status" value="1"/>
</dbReference>
<dbReference type="EMBL" id="FO082274">
    <property type="protein sequence ID" value="CCO16929.1"/>
    <property type="molecule type" value="Genomic_DNA"/>
</dbReference>
<dbReference type="InterPro" id="IPR001602">
    <property type="entry name" value="UPF0047_YjbQ-like"/>
</dbReference>
<dbReference type="PROSITE" id="PS01314">
    <property type="entry name" value="UPF0047"/>
    <property type="match status" value="1"/>
</dbReference>
<dbReference type="InterPro" id="IPR035917">
    <property type="entry name" value="YjbQ-like_sf"/>
</dbReference>
<dbReference type="AlphaFoldDB" id="K8EG43"/>
<dbReference type="PANTHER" id="PTHR30615:SF16">
    <property type="entry name" value="SECONDARY THIAMINE-PHOSPHATE SYNTHASE ENZYME"/>
    <property type="match status" value="1"/>
</dbReference>
<organism evidence="1 2">
    <name type="scientific">Bathycoccus prasinos</name>
    <dbReference type="NCBI Taxonomy" id="41875"/>
    <lineage>
        <taxon>Eukaryota</taxon>
        <taxon>Viridiplantae</taxon>
        <taxon>Chlorophyta</taxon>
        <taxon>Mamiellophyceae</taxon>
        <taxon>Mamiellales</taxon>
        <taxon>Bathycoccaceae</taxon>
        <taxon>Bathycoccus</taxon>
    </lineage>
</organism>
<dbReference type="PANTHER" id="PTHR30615">
    <property type="entry name" value="UNCHARACTERIZED PROTEIN YJBQ-RELATED"/>
    <property type="match status" value="1"/>
</dbReference>
<evidence type="ECO:0000313" key="1">
    <source>
        <dbReference type="EMBL" id="CCO16929.1"/>
    </source>
</evidence>
<dbReference type="GeneID" id="19015509"/>
<dbReference type="Gene3D" id="2.60.120.460">
    <property type="entry name" value="YjbQ-like"/>
    <property type="match status" value="1"/>
</dbReference>
<dbReference type="Pfam" id="PF01894">
    <property type="entry name" value="YjbQ"/>
    <property type="match status" value="1"/>
</dbReference>
<evidence type="ECO:0000313" key="2">
    <source>
        <dbReference type="Proteomes" id="UP000198341"/>
    </source>
</evidence>
<proteinExistence type="predicted"/>
<protein>
    <recommendedName>
        <fullName evidence="3">Secondary thiamine-phosphate synthase enzyme</fullName>
    </recommendedName>
</protein>
<dbReference type="OrthoDB" id="10255963at2759"/>
<accession>K8EG43</accession>
<dbReference type="RefSeq" id="XP_007513371.1">
    <property type="nucleotide sequence ID" value="XM_007513309.1"/>
</dbReference>
<dbReference type="Proteomes" id="UP000198341">
    <property type="component" value="Chromosome 5"/>
</dbReference>
<gene>
    <name evidence="1" type="ORF">Bathy05g00050</name>
</gene>
<evidence type="ECO:0008006" key="3">
    <source>
        <dbReference type="Google" id="ProtNLM"/>
    </source>
</evidence>
<reference evidence="1 2" key="1">
    <citation type="submission" date="2011-10" db="EMBL/GenBank/DDBJ databases">
        <authorList>
            <person name="Genoscope - CEA"/>
        </authorList>
    </citation>
    <scope>NUCLEOTIDE SEQUENCE [LARGE SCALE GENOMIC DNA]</scope>
    <source>
        <strain evidence="1 2">RCC 1105</strain>
    </source>
</reference>
<sequence length="225" mass="25287">MHASSSSSNCSRDSASLFVSSTRAATARRNSAAAFRPTSNIYLRRQKRTSRGYDRNASTTTTIRCHQKTSYETVNLGKTQHGIAFTDLNNICNEMIAKNGIKNGQVVVHSRHTTTAVTINEYEERLVDDARQFLLKLVPPLYPYLHNDLHVRFPPDDDRWKGTVEEWRAQEPLNAHSHLIAMLLGQSVTVPICDGKMTLGTWQSILFVELDGERERTVGIQVSGE</sequence>
<keyword evidence="2" id="KW-1185">Reference proteome</keyword>